<proteinExistence type="inferred from homology"/>
<keyword evidence="7" id="KW-0328">Glycosyltransferase</keyword>
<protein>
    <recommendedName>
        <fullName evidence="18">O-fucosyltransferase family protein</fullName>
    </recommendedName>
</protein>
<dbReference type="InterPro" id="IPR019378">
    <property type="entry name" value="GDP-Fuc_O-FucTrfase"/>
</dbReference>
<keyword evidence="17" id="KW-0119">Carbohydrate metabolism</keyword>
<keyword evidence="11" id="KW-0735">Signal-anchor</keyword>
<evidence type="ECO:0000256" key="11">
    <source>
        <dbReference type="ARBA" id="ARBA00022968"/>
    </source>
</evidence>
<keyword evidence="12" id="KW-1133">Transmembrane helix</keyword>
<evidence type="ECO:0000256" key="1">
    <source>
        <dbReference type="ARBA" id="ARBA00004448"/>
    </source>
</evidence>
<evidence type="ECO:0000256" key="4">
    <source>
        <dbReference type="ARBA" id="ARBA00006416"/>
    </source>
</evidence>
<keyword evidence="15" id="KW-0325">Glycoprotein</keyword>
<evidence type="ECO:0000256" key="12">
    <source>
        <dbReference type="ARBA" id="ARBA00022989"/>
    </source>
</evidence>
<dbReference type="Pfam" id="PF10250">
    <property type="entry name" value="O-FucT"/>
    <property type="match status" value="2"/>
</dbReference>
<accession>A0AA88QKQ4</accession>
<name>A0AA88QKQ4_9ASTE</name>
<keyword evidence="6" id="KW-0813">Transport</keyword>
<evidence type="ECO:0000256" key="3">
    <source>
        <dbReference type="ARBA" id="ARBA00004881"/>
    </source>
</evidence>
<dbReference type="EMBL" id="JAVXUO010002587">
    <property type="protein sequence ID" value="KAK2971377.1"/>
    <property type="molecule type" value="Genomic_DNA"/>
</dbReference>
<gene>
    <name evidence="19" type="ORF">RJ640_030343</name>
</gene>
<keyword evidence="14" id="KW-0472">Membrane</keyword>
<dbReference type="GO" id="GO:0006004">
    <property type="term" value="P:fucose metabolic process"/>
    <property type="evidence" value="ECO:0007669"/>
    <property type="project" value="UniProtKB-KW"/>
</dbReference>
<evidence type="ECO:0000256" key="14">
    <source>
        <dbReference type="ARBA" id="ARBA00023136"/>
    </source>
</evidence>
<evidence type="ECO:0000256" key="7">
    <source>
        <dbReference type="ARBA" id="ARBA00022676"/>
    </source>
</evidence>
<dbReference type="GO" id="GO:0005743">
    <property type="term" value="C:mitochondrial inner membrane"/>
    <property type="evidence" value="ECO:0007669"/>
    <property type="project" value="UniProtKB-SubCell"/>
</dbReference>
<evidence type="ECO:0000256" key="8">
    <source>
        <dbReference type="ARBA" id="ARBA00022679"/>
    </source>
</evidence>
<keyword evidence="9" id="KW-0812">Transmembrane</keyword>
<dbReference type="PANTHER" id="PTHR31741:SF63">
    <property type="entry name" value="O-FUCOSYLTRANSFERASE 37"/>
    <property type="match status" value="1"/>
</dbReference>
<evidence type="ECO:0000256" key="16">
    <source>
        <dbReference type="ARBA" id="ARBA00023253"/>
    </source>
</evidence>
<evidence type="ECO:0000313" key="19">
    <source>
        <dbReference type="EMBL" id="KAK2971377.1"/>
    </source>
</evidence>
<dbReference type="Proteomes" id="UP001187471">
    <property type="component" value="Unassembled WGS sequence"/>
</dbReference>
<dbReference type="InterPro" id="IPR005336">
    <property type="entry name" value="MPC"/>
</dbReference>
<sequence length="605" mass="66498">MTEVRMASFRAFLNSPVGPKTTHFWGPVANWGLVASGLMDTQKPLEMISGNMTAAMCVFSASVMRFAWMVQPRNYLLLATHASNETVHLYLLARFAKAPGTAFNDEPSLSNSAMLTLPPEGVAGYLSEVEREFWRQPDGEGYRPCLDFGVEYRMKSSLVSKERRRFLVVVVSGGLNQQRNQIVDAVVIARILEAALVVPVLQLNGKSLLVLKGLDSKLSKNLPPDLQKLRRKVAFHALRFAAPIGELGYQIARRMWIEGPYVAIHLRLEKDMWLRTGCLTGLGPEYDNIMTQNMSYVQRRLAGLCPLNAFQVARFLKGLGAPGSVRVYIAGGDPFGGAEALQPPTAEFPIVVTKEMLARENELAPYINRSSILAAIDYIVSLSSEVFLPSHGGNMGRAMKSHRAYVGHRKHITPNKRVMLPFFEEAMINGTEFSSVTEVRMPSFRAFLNSPIGPKTTHFWGPVSNWGIITAALIDTQKPPEMISGNMTAGFDDLICMDGTASELSTYGIPCLKRDSAILSTYTFCEGAGSLVSTVSDDEPSLSSSAVLPVPPHGVTGNLWEVERNTGRSRTEKGTCVPGLWHRVKKKIGARLKGEEEASRGFRGA</sequence>
<comment type="similarity">
    <text evidence="5">Belongs to the glycosyltransferase GT106 family.</text>
</comment>
<keyword evidence="8" id="KW-0808">Transferase</keyword>
<comment type="pathway">
    <text evidence="3">Glycan metabolism.</text>
</comment>
<evidence type="ECO:0000256" key="6">
    <source>
        <dbReference type="ARBA" id="ARBA00022448"/>
    </source>
</evidence>
<evidence type="ECO:0000256" key="10">
    <source>
        <dbReference type="ARBA" id="ARBA00022792"/>
    </source>
</evidence>
<evidence type="ECO:0000313" key="20">
    <source>
        <dbReference type="Proteomes" id="UP001187471"/>
    </source>
</evidence>
<dbReference type="GO" id="GO:0016757">
    <property type="term" value="F:glycosyltransferase activity"/>
    <property type="evidence" value="ECO:0007669"/>
    <property type="project" value="UniProtKB-KW"/>
</dbReference>
<dbReference type="Pfam" id="PF03650">
    <property type="entry name" value="MPC"/>
    <property type="match status" value="2"/>
</dbReference>
<evidence type="ECO:0000256" key="15">
    <source>
        <dbReference type="ARBA" id="ARBA00023180"/>
    </source>
</evidence>
<evidence type="ECO:0000256" key="17">
    <source>
        <dbReference type="ARBA" id="ARBA00023277"/>
    </source>
</evidence>
<keyword evidence="20" id="KW-1185">Reference proteome</keyword>
<comment type="caution">
    <text evidence="19">The sequence shown here is derived from an EMBL/GenBank/DDBJ whole genome shotgun (WGS) entry which is preliminary data.</text>
</comment>
<organism evidence="19 20">
    <name type="scientific">Escallonia rubra</name>
    <dbReference type="NCBI Taxonomy" id="112253"/>
    <lineage>
        <taxon>Eukaryota</taxon>
        <taxon>Viridiplantae</taxon>
        <taxon>Streptophyta</taxon>
        <taxon>Embryophyta</taxon>
        <taxon>Tracheophyta</taxon>
        <taxon>Spermatophyta</taxon>
        <taxon>Magnoliopsida</taxon>
        <taxon>eudicotyledons</taxon>
        <taxon>Gunneridae</taxon>
        <taxon>Pentapetalae</taxon>
        <taxon>asterids</taxon>
        <taxon>campanulids</taxon>
        <taxon>Escalloniales</taxon>
        <taxon>Escalloniaceae</taxon>
        <taxon>Escallonia</taxon>
    </lineage>
</organism>
<dbReference type="PANTHER" id="PTHR31741">
    <property type="entry name" value="OS02G0726500 PROTEIN-RELATED"/>
    <property type="match status" value="1"/>
</dbReference>
<evidence type="ECO:0000256" key="13">
    <source>
        <dbReference type="ARBA" id="ARBA00023128"/>
    </source>
</evidence>
<keyword evidence="13" id="KW-0496">Mitochondrion</keyword>
<keyword evidence="16" id="KW-0294">Fucose metabolism</keyword>
<reference evidence="19" key="1">
    <citation type="submission" date="2022-12" db="EMBL/GenBank/DDBJ databases">
        <title>Draft genome assemblies for two species of Escallonia (Escalloniales).</title>
        <authorList>
            <person name="Chanderbali A."/>
            <person name="Dervinis C."/>
            <person name="Anghel I."/>
            <person name="Soltis D."/>
            <person name="Soltis P."/>
            <person name="Zapata F."/>
        </authorList>
    </citation>
    <scope>NUCLEOTIDE SEQUENCE</scope>
    <source>
        <strain evidence="19">UCBG92.1500</strain>
        <tissue evidence="19">Leaf</tissue>
    </source>
</reference>
<comment type="subcellular location">
    <subcellularLocation>
        <location evidence="2">Membrane</location>
        <topology evidence="2">Single-pass type II membrane protein</topology>
    </subcellularLocation>
    <subcellularLocation>
        <location evidence="1">Mitochondrion inner membrane</location>
        <topology evidence="1">Multi-pass membrane protein</topology>
    </subcellularLocation>
</comment>
<evidence type="ECO:0000256" key="2">
    <source>
        <dbReference type="ARBA" id="ARBA00004606"/>
    </source>
</evidence>
<evidence type="ECO:0000256" key="5">
    <source>
        <dbReference type="ARBA" id="ARBA00007737"/>
    </source>
</evidence>
<evidence type="ECO:0000256" key="9">
    <source>
        <dbReference type="ARBA" id="ARBA00022692"/>
    </source>
</evidence>
<evidence type="ECO:0000256" key="18">
    <source>
        <dbReference type="ARBA" id="ARBA00030350"/>
    </source>
</evidence>
<keyword evidence="10" id="KW-0999">Mitochondrion inner membrane</keyword>
<comment type="similarity">
    <text evidence="4">Belongs to the mitochondrial pyruvate carrier (MPC) (TC 2.A.105) family.</text>
</comment>
<dbReference type="GO" id="GO:0006850">
    <property type="term" value="P:pyruvate import into mitochondria"/>
    <property type="evidence" value="ECO:0007669"/>
    <property type="project" value="InterPro"/>
</dbReference>
<dbReference type="AlphaFoldDB" id="A0AA88QKQ4"/>